<accession>A0A495W080</accession>
<sequence length="66" mass="7076">MPALVDPFAAAALPGAWDGKRLSAKADLRTPRRVFAVTLPGVATFMVVDSIVPSRRGVSSTRRVLR</sequence>
<keyword evidence="2" id="KW-1185">Reference proteome</keyword>
<dbReference type="AlphaFoldDB" id="A0A495W080"/>
<proteinExistence type="predicted"/>
<reference evidence="1 2" key="1">
    <citation type="submission" date="2018-10" db="EMBL/GenBank/DDBJ databases">
        <title>Sequencing the genomes of 1000 actinobacteria strains.</title>
        <authorList>
            <person name="Klenk H.-P."/>
        </authorList>
    </citation>
    <scope>NUCLEOTIDE SEQUENCE [LARGE SCALE GENOMIC DNA]</scope>
    <source>
        <strain evidence="1 2">DSM 43800</strain>
    </source>
</reference>
<evidence type="ECO:0000313" key="2">
    <source>
        <dbReference type="Proteomes" id="UP000282084"/>
    </source>
</evidence>
<name>A0A495W080_9PSEU</name>
<dbReference type="Proteomes" id="UP000282084">
    <property type="component" value="Unassembled WGS sequence"/>
</dbReference>
<dbReference type="RefSeq" id="WP_211347002.1">
    <property type="nucleotide sequence ID" value="NZ_RBXO01000001.1"/>
</dbReference>
<protein>
    <submittedName>
        <fullName evidence="1">Uncharacterized protein</fullName>
    </submittedName>
</protein>
<dbReference type="EMBL" id="RBXO01000001">
    <property type="protein sequence ID" value="RKT54085.1"/>
    <property type="molecule type" value="Genomic_DNA"/>
</dbReference>
<evidence type="ECO:0000313" key="1">
    <source>
        <dbReference type="EMBL" id="RKT54085.1"/>
    </source>
</evidence>
<organism evidence="1 2">
    <name type="scientific">Saccharothrix australiensis</name>
    <dbReference type="NCBI Taxonomy" id="2072"/>
    <lineage>
        <taxon>Bacteria</taxon>
        <taxon>Bacillati</taxon>
        <taxon>Actinomycetota</taxon>
        <taxon>Actinomycetes</taxon>
        <taxon>Pseudonocardiales</taxon>
        <taxon>Pseudonocardiaceae</taxon>
        <taxon>Saccharothrix</taxon>
    </lineage>
</organism>
<comment type="caution">
    <text evidence="1">The sequence shown here is derived from an EMBL/GenBank/DDBJ whole genome shotgun (WGS) entry which is preliminary data.</text>
</comment>
<gene>
    <name evidence="1" type="ORF">C8E97_2675</name>
</gene>